<reference evidence="1 2" key="1">
    <citation type="journal article" date="2014" name="Genome Announc.">
        <title>Draft Genome Sequence of Cytophaga fermentans JCM 21142T, a Facultative Anaerobe Isolated from Marine Mud.</title>
        <authorList>
            <person name="Starns D."/>
            <person name="Oshima K."/>
            <person name="Suda W."/>
            <person name="Iino T."/>
            <person name="Yuki M."/>
            <person name="Inoue J."/>
            <person name="Kitamura K."/>
            <person name="Iida T."/>
            <person name="Darby A."/>
            <person name="Hattori M."/>
            <person name="Ohkuma M."/>
        </authorList>
    </citation>
    <scope>NUCLEOTIDE SEQUENCE [LARGE SCALE GENOMIC DNA]</scope>
    <source>
        <strain evidence="1 2">JCM 21142</strain>
    </source>
</reference>
<dbReference type="AlphaFoldDB" id="W7Y6L1"/>
<name>W7Y6L1_9BACT</name>
<organism evidence="1 2">
    <name type="scientific">Saccharicrinis fermentans DSM 9555 = JCM 21142</name>
    <dbReference type="NCBI Taxonomy" id="869213"/>
    <lineage>
        <taxon>Bacteria</taxon>
        <taxon>Pseudomonadati</taxon>
        <taxon>Bacteroidota</taxon>
        <taxon>Bacteroidia</taxon>
        <taxon>Marinilabiliales</taxon>
        <taxon>Marinilabiliaceae</taxon>
        <taxon>Saccharicrinis</taxon>
    </lineage>
</organism>
<comment type="caution">
    <text evidence="1">The sequence shown here is derived from an EMBL/GenBank/DDBJ whole genome shotgun (WGS) entry which is preliminary data.</text>
</comment>
<proteinExistence type="predicted"/>
<evidence type="ECO:0000313" key="2">
    <source>
        <dbReference type="Proteomes" id="UP000019402"/>
    </source>
</evidence>
<dbReference type="Proteomes" id="UP000019402">
    <property type="component" value="Unassembled WGS sequence"/>
</dbReference>
<dbReference type="EMBL" id="BAMD01000032">
    <property type="protein sequence ID" value="GAF03857.1"/>
    <property type="molecule type" value="Genomic_DNA"/>
</dbReference>
<protein>
    <submittedName>
        <fullName evidence="1">Uncharacterized protein</fullName>
    </submittedName>
</protein>
<accession>W7Y6L1</accession>
<sequence>MQNKKRIVILSTDKGDLEISTTLAAGYTEGDEVFLDGVRAPDGKYITGWPSWISYIKIKDGKIFKL</sequence>
<evidence type="ECO:0000313" key="1">
    <source>
        <dbReference type="EMBL" id="GAF03857.1"/>
    </source>
</evidence>
<gene>
    <name evidence="1" type="ORF">JCM21142_72545</name>
</gene>
<dbReference type="STRING" id="869213.GCA_000517085_02296"/>
<keyword evidence="2" id="KW-1185">Reference proteome</keyword>